<keyword evidence="2" id="KW-1185">Reference proteome</keyword>
<reference evidence="2" key="1">
    <citation type="journal article" date="2019" name="Int. J. Syst. Evol. Microbiol.">
        <title>The Global Catalogue of Microorganisms (GCM) 10K type strain sequencing project: providing services to taxonomists for standard genome sequencing and annotation.</title>
        <authorList>
            <consortium name="The Broad Institute Genomics Platform"/>
            <consortium name="The Broad Institute Genome Sequencing Center for Infectious Disease"/>
            <person name="Wu L."/>
            <person name="Ma J."/>
        </authorList>
    </citation>
    <scope>NUCLEOTIDE SEQUENCE [LARGE SCALE GENOMIC DNA]</scope>
    <source>
        <strain evidence="2">CGMCC 1.18578</strain>
    </source>
</reference>
<accession>A0ABW0R5R0</accession>
<sequence>MIFEEAFERLLAMQRTAASGQRKELLEGDLTGTKQLLMEVVWPVLSTLEGVTLEFEMRGANGERNFIDAFFEPLSIGFECEGFVPHAEMITRRRFAYEKRRVRKMAAYTYVYYPFSKDELDKEPEMCRQDLREFLGIHSIVAGSRAMEELSVYEREVLRYGIRLMRPIKLEDVKYCLGCAHEFARKVVRGLATRKLLAPVKAGKLRNHGYQLLPLAREYLFN</sequence>
<organism evidence="1 2">
    <name type="scientific">Cohnella yongneupensis</name>
    <dbReference type="NCBI Taxonomy" id="425006"/>
    <lineage>
        <taxon>Bacteria</taxon>
        <taxon>Bacillati</taxon>
        <taxon>Bacillota</taxon>
        <taxon>Bacilli</taxon>
        <taxon>Bacillales</taxon>
        <taxon>Paenibacillaceae</taxon>
        <taxon>Cohnella</taxon>
    </lineage>
</organism>
<name>A0ABW0R5R0_9BACL</name>
<evidence type="ECO:0000313" key="2">
    <source>
        <dbReference type="Proteomes" id="UP001596108"/>
    </source>
</evidence>
<protein>
    <recommendedName>
        <fullName evidence="3">Transcriptional regulator</fullName>
    </recommendedName>
</protein>
<evidence type="ECO:0000313" key="1">
    <source>
        <dbReference type="EMBL" id="MFC5532073.1"/>
    </source>
</evidence>
<dbReference type="Proteomes" id="UP001596108">
    <property type="component" value="Unassembled WGS sequence"/>
</dbReference>
<gene>
    <name evidence="1" type="ORF">ACFPQ4_21865</name>
</gene>
<evidence type="ECO:0008006" key="3">
    <source>
        <dbReference type="Google" id="ProtNLM"/>
    </source>
</evidence>
<comment type="caution">
    <text evidence="1">The sequence shown here is derived from an EMBL/GenBank/DDBJ whole genome shotgun (WGS) entry which is preliminary data.</text>
</comment>
<dbReference type="RefSeq" id="WP_378114044.1">
    <property type="nucleotide sequence ID" value="NZ_JBHSNC010000057.1"/>
</dbReference>
<dbReference type="EMBL" id="JBHSNC010000057">
    <property type="protein sequence ID" value="MFC5532073.1"/>
    <property type="molecule type" value="Genomic_DNA"/>
</dbReference>
<proteinExistence type="predicted"/>